<feature type="region of interest" description="Disordered" evidence="1">
    <location>
        <begin position="155"/>
        <end position="248"/>
    </location>
</feature>
<dbReference type="EMBL" id="JH687955">
    <property type="protein sequence ID" value="EJD34384.1"/>
    <property type="molecule type" value="Genomic_DNA"/>
</dbReference>
<feature type="region of interest" description="Disordered" evidence="1">
    <location>
        <begin position="1"/>
        <end position="31"/>
    </location>
</feature>
<dbReference type="AlphaFoldDB" id="J0WPL9"/>
<name>J0WPL9_AURST</name>
<gene>
    <name evidence="2" type="ORF">AURDEDRAFT_176576</name>
</gene>
<feature type="compositionally biased region" description="Basic and acidic residues" evidence="1">
    <location>
        <begin position="1"/>
        <end position="13"/>
    </location>
</feature>
<dbReference type="KEGG" id="adl:AURDEDRAFT_176576"/>
<accession>J0WPL9</accession>
<protein>
    <submittedName>
        <fullName evidence="2">Uncharacterized protein</fullName>
    </submittedName>
</protein>
<sequence>MDGKMLSTSDHHHAPAKRGRSPPAEPEAGNVFKANAVATSHTAKKTKTSAEAPVAKENNLSPVFYTWGEPPLTPSRRKASTILTSKLACRDLIDDIGRKLWREGGVDTTPQDLDELQALGLAAYRLYMLARDIMNRLPDYDRRYCVTLPTSLQTSREVQMDDIPTTSTPVPTPPGAGTSDRAPPERSRTTPTVDLAAPERRDPVKPLRAAQGMHRITHKPPVKGRPPRSAPPPRASPQARGGPRSQPVARVIVRYGNTGTLRDRPRPHTASLRHTLNGVLGGEWIAGISYSRVGQLALHAKAPFTAQQLALRGDALRPVIRAAFGLAGDPRPIFETDAIWSKVVIHRIPLPPSGDSMEAMDVKLQAFFADVCSSNGFDSRLVRRMQLLCPKGKEEEHFRQSTDLSPRHLSVMLCIADDKLVGRLIRNGAFWQGAHCRISNYRPRNNG</sequence>
<evidence type="ECO:0000256" key="1">
    <source>
        <dbReference type="SAM" id="MobiDB-lite"/>
    </source>
</evidence>
<feature type="compositionally biased region" description="Basic residues" evidence="1">
    <location>
        <begin position="215"/>
        <end position="226"/>
    </location>
</feature>
<dbReference type="eggNOG" id="ENOG502R1X6">
    <property type="taxonomic scope" value="Eukaryota"/>
</dbReference>
<reference evidence="3" key="1">
    <citation type="journal article" date="2012" name="Science">
        <title>The Paleozoic origin of enzymatic lignin decomposition reconstructed from 31 fungal genomes.</title>
        <authorList>
            <person name="Floudas D."/>
            <person name="Binder M."/>
            <person name="Riley R."/>
            <person name="Barry K."/>
            <person name="Blanchette R.A."/>
            <person name="Henrissat B."/>
            <person name="Martinez A.T."/>
            <person name="Otillar R."/>
            <person name="Spatafora J.W."/>
            <person name="Yadav J.S."/>
            <person name="Aerts A."/>
            <person name="Benoit I."/>
            <person name="Boyd A."/>
            <person name="Carlson A."/>
            <person name="Copeland A."/>
            <person name="Coutinho P.M."/>
            <person name="de Vries R.P."/>
            <person name="Ferreira P."/>
            <person name="Findley K."/>
            <person name="Foster B."/>
            <person name="Gaskell J."/>
            <person name="Glotzer D."/>
            <person name="Gorecki P."/>
            <person name="Heitman J."/>
            <person name="Hesse C."/>
            <person name="Hori C."/>
            <person name="Igarashi K."/>
            <person name="Jurgens J.A."/>
            <person name="Kallen N."/>
            <person name="Kersten P."/>
            <person name="Kohler A."/>
            <person name="Kuees U."/>
            <person name="Kumar T.K.A."/>
            <person name="Kuo A."/>
            <person name="LaButti K."/>
            <person name="Larrondo L.F."/>
            <person name="Lindquist E."/>
            <person name="Ling A."/>
            <person name="Lombard V."/>
            <person name="Lucas S."/>
            <person name="Lundell T."/>
            <person name="Martin R."/>
            <person name="McLaughlin D.J."/>
            <person name="Morgenstern I."/>
            <person name="Morin E."/>
            <person name="Murat C."/>
            <person name="Nagy L.G."/>
            <person name="Nolan M."/>
            <person name="Ohm R.A."/>
            <person name="Patyshakuliyeva A."/>
            <person name="Rokas A."/>
            <person name="Ruiz-Duenas F.J."/>
            <person name="Sabat G."/>
            <person name="Salamov A."/>
            <person name="Samejima M."/>
            <person name="Schmutz J."/>
            <person name="Slot J.C."/>
            <person name="St John F."/>
            <person name="Stenlid J."/>
            <person name="Sun H."/>
            <person name="Sun S."/>
            <person name="Syed K."/>
            <person name="Tsang A."/>
            <person name="Wiebenga A."/>
            <person name="Young D."/>
            <person name="Pisabarro A."/>
            <person name="Eastwood D.C."/>
            <person name="Martin F."/>
            <person name="Cullen D."/>
            <person name="Grigoriev I.V."/>
            <person name="Hibbett D.S."/>
        </authorList>
    </citation>
    <scope>NUCLEOTIDE SEQUENCE [LARGE SCALE GENOMIC DNA]</scope>
    <source>
        <strain evidence="3">TFB10046</strain>
    </source>
</reference>
<dbReference type="Proteomes" id="UP000006514">
    <property type="component" value="Unassembled WGS sequence"/>
</dbReference>
<dbReference type="OMA" id="GMHRITH"/>
<feature type="compositionally biased region" description="Low complexity" evidence="1">
    <location>
        <begin position="164"/>
        <end position="179"/>
    </location>
</feature>
<proteinExistence type="predicted"/>
<organism evidence="2 3">
    <name type="scientific">Auricularia subglabra (strain TFB-10046 / SS5)</name>
    <name type="common">White-rot fungus</name>
    <name type="synonym">Auricularia delicata (strain TFB10046)</name>
    <dbReference type="NCBI Taxonomy" id="717982"/>
    <lineage>
        <taxon>Eukaryota</taxon>
        <taxon>Fungi</taxon>
        <taxon>Dikarya</taxon>
        <taxon>Basidiomycota</taxon>
        <taxon>Agaricomycotina</taxon>
        <taxon>Agaricomycetes</taxon>
        <taxon>Auriculariales</taxon>
        <taxon>Auriculariaceae</taxon>
        <taxon>Auricularia</taxon>
    </lineage>
</organism>
<evidence type="ECO:0000313" key="2">
    <source>
        <dbReference type="EMBL" id="EJD34384.1"/>
    </source>
</evidence>
<dbReference type="InParanoid" id="J0WPL9"/>
<evidence type="ECO:0000313" key="3">
    <source>
        <dbReference type="Proteomes" id="UP000006514"/>
    </source>
</evidence>
<keyword evidence="3" id="KW-1185">Reference proteome</keyword>
<dbReference type="OrthoDB" id="2978701at2759"/>